<keyword evidence="1" id="KW-0472">Membrane</keyword>
<dbReference type="InterPro" id="IPR021344">
    <property type="entry name" value="DUF2970"/>
</dbReference>
<evidence type="ECO:0000256" key="1">
    <source>
        <dbReference type="SAM" id="Phobius"/>
    </source>
</evidence>
<protein>
    <submittedName>
        <fullName evidence="2">DUF2970 domain-containing protein</fullName>
    </submittedName>
</protein>
<feature type="transmembrane region" description="Helical" evidence="1">
    <location>
        <begin position="47"/>
        <end position="69"/>
    </location>
</feature>
<keyword evidence="1" id="KW-1133">Transmembrane helix</keyword>
<organism evidence="2 3">
    <name type="scientific">Photobacterium damselae subsp. damselae</name>
    <name type="common">Listonella damsela</name>
    <dbReference type="NCBI Taxonomy" id="85581"/>
    <lineage>
        <taxon>Bacteria</taxon>
        <taxon>Pseudomonadati</taxon>
        <taxon>Pseudomonadota</taxon>
        <taxon>Gammaproteobacteria</taxon>
        <taxon>Vibrionales</taxon>
        <taxon>Vibrionaceae</taxon>
        <taxon>Photobacterium</taxon>
    </lineage>
</organism>
<accession>A0AAD3WVU0</accession>
<dbReference type="Proteomes" id="UP000480943">
    <property type="component" value="Unassembled WGS sequence"/>
</dbReference>
<evidence type="ECO:0000313" key="3">
    <source>
        <dbReference type="Proteomes" id="UP000480943"/>
    </source>
</evidence>
<dbReference type="Pfam" id="PF11174">
    <property type="entry name" value="DUF2970"/>
    <property type="match status" value="1"/>
</dbReference>
<name>A0AAD3WVU0_PHODD</name>
<dbReference type="EMBL" id="VZUQ01000059">
    <property type="protein sequence ID" value="KAB1180863.1"/>
    <property type="molecule type" value="Genomic_DNA"/>
</dbReference>
<proteinExistence type="predicted"/>
<evidence type="ECO:0000313" key="2">
    <source>
        <dbReference type="EMBL" id="KAB1180863.1"/>
    </source>
</evidence>
<comment type="caution">
    <text evidence="2">The sequence shown here is derived from an EMBL/GenBank/DDBJ whole genome shotgun (WGS) entry which is preliminary data.</text>
</comment>
<sequence length="73" mass="8180">MKEGMGGKMKKRKPLKQTILSVAAALFGVQSRHNQQKDFAQLTPWQVIMVAIVMIAVLVILLITLSYVLSQRL</sequence>
<reference evidence="2 3" key="1">
    <citation type="submission" date="2019-09" db="EMBL/GenBank/DDBJ databases">
        <title>Photobacterium damselae subsp. damselae CDC-2227-81, a human clinical isolate.</title>
        <authorList>
            <person name="Osorio C.R."/>
        </authorList>
    </citation>
    <scope>NUCLEOTIDE SEQUENCE [LARGE SCALE GENOMIC DNA]</scope>
    <source>
        <strain evidence="2 3">CDC-2227-81</strain>
    </source>
</reference>
<gene>
    <name evidence="2" type="ORF">F6450_10790</name>
</gene>
<keyword evidence="1" id="KW-0812">Transmembrane</keyword>
<dbReference type="AlphaFoldDB" id="A0AAD3WVU0"/>